<proteinExistence type="predicted"/>
<protein>
    <recommendedName>
        <fullName evidence="1">Thiamine-phosphate synthase ThiN domain-containing protein</fullName>
    </recommendedName>
</protein>
<dbReference type="PANTHER" id="PTHR40730">
    <property type="entry name" value="TRANSCRIPTIONAL REGULATOR PROTEIN-LIKE PROTEIN"/>
    <property type="match status" value="1"/>
</dbReference>
<dbReference type="PANTHER" id="PTHR40730:SF5">
    <property type="entry name" value="HTH CRO_C1-TYPE DOMAIN-CONTAINING PROTEIN"/>
    <property type="match status" value="1"/>
</dbReference>
<gene>
    <name evidence="2" type="ORF">L6E24_13675</name>
</gene>
<dbReference type="SUPFAM" id="SSF53639">
    <property type="entry name" value="AraD/HMP-PK domain-like"/>
    <property type="match status" value="1"/>
</dbReference>
<evidence type="ECO:0000313" key="3">
    <source>
        <dbReference type="Proteomes" id="UP001060368"/>
    </source>
</evidence>
<organism evidence="2 3">
    <name type="scientific">Methanoplanus endosymbiosus</name>
    <dbReference type="NCBI Taxonomy" id="33865"/>
    <lineage>
        <taxon>Archaea</taxon>
        <taxon>Methanobacteriati</taxon>
        <taxon>Methanobacteriota</taxon>
        <taxon>Stenosarchaea group</taxon>
        <taxon>Methanomicrobia</taxon>
        <taxon>Methanomicrobiales</taxon>
        <taxon>Methanomicrobiaceae</taxon>
        <taxon>Methanoplanus</taxon>
    </lineage>
</organism>
<dbReference type="Pfam" id="PF10120">
    <property type="entry name" value="ThiN"/>
    <property type="match status" value="1"/>
</dbReference>
<evidence type="ECO:0000259" key="1">
    <source>
        <dbReference type="Pfam" id="PF10120"/>
    </source>
</evidence>
<reference evidence="2" key="1">
    <citation type="submission" date="2022-04" db="EMBL/GenBank/DDBJ databases">
        <title>Complete genome of Methanoplanus endosymbiosus DSM 3599.</title>
        <authorList>
            <person name="Chen S.-C."/>
            <person name="You Y.-T."/>
            <person name="Zhou Y.-Z."/>
            <person name="Lai M.-C."/>
        </authorList>
    </citation>
    <scope>NUCLEOTIDE SEQUENCE</scope>
    <source>
        <strain evidence="2">DSM 3599</strain>
    </source>
</reference>
<dbReference type="GeneID" id="74308773"/>
<dbReference type="InterPro" id="IPR019293">
    <property type="entry name" value="ThiN"/>
</dbReference>
<evidence type="ECO:0000313" key="2">
    <source>
        <dbReference type="EMBL" id="UUX92367.1"/>
    </source>
</evidence>
<dbReference type="EMBL" id="CP096115">
    <property type="protein sequence ID" value="UUX92367.1"/>
    <property type="molecule type" value="Genomic_DNA"/>
</dbReference>
<dbReference type="InterPro" id="IPR036409">
    <property type="entry name" value="Aldolase_II/adducin_N_sf"/>
</dbReference>
<dbReference type="Gene3D" id="3.40.225.10">
    <property type="entry name" value="Class II aldolase/adducin N-terminal domain"/>
    <property type="match status" value="1"/>
</dbReference>
<dbReference type="KEGG" id="mend:L6E24_13675"/>
<dbReference type="RefSeq" id="WP_257742516.1">
    <property type="nucleotide sequence ID" value="NZ_CP096115.1"/>
</dbReference>
<keyword evidence="3" id="KW-1185">Reference proteome</keyword>
<name>A0A9E7TH79_9EURY</name>
<feature type="domain" description="Thiamine-phosphate synthase ThiN" evidence="1">
    <location>
        <begin position="12"/>
        <end position="172"/>
    </location>
</feature>
<accession>A0A9E7TH79</accession>
<dbReference type="Proteomes" id="UP001060368">
    <property type="component" value="Chromosome"/>
</dbReference>
<dbReference type="AlphaFoldDB" id="A0A9E7TH79"/>
<sequence length="183" mass="20592">MNEEKEEIFRRIKTALKILKDDLEPEIIPESGMAIAFALENAIDPQEVFGPSERVTVSEEKITIPSGIVPGADEEISAVILTAVKYDRTIRSAANIRYSEELIRAVSDYFPDVRSFDPEREPPTAASMDWGVAACCGEDNIPDVIFNRESTLREGRILIFGEDPVETVRNIINLQRRINNKNQ</sequence>